<dbReference type="InterPro" id="IPR047187">
    <property type="entry name" value="SF1_C_Upf1"/>
</dbReference>
<dbReference type="CDD" id="cd18808">
    <property type="entry name" value="SF1_C_Upf1"/>
    <property type="match status" value="1"/>
</dbReference>
<dbReference type="Pfam" id="PF13086">
    <property type="entry name" value="AAA_11"/>
    <property type="match status" value="1"/>
</dbReference>
<organism evidence="2 3">
    <name type="scientific">Musicola paradisiaca (strain Ech703)</name>
    <name type="common">Dickeya paradisiaca</name>
    <name type="synonym">Dickeya dadantii</name>
    <dbReference type="NCBI Taxonomy" id="579405"/>
    <lineage>
        <taxon>Bacteria</taxon>
        <taxon>Pseudomonadati</taxon>
        <taxon>Pseudomonadota</taxon>
        <taxon>Gammaproteobacteria</taxon>
        <taxon>Enterobacterales</taxon>
        <taxon>Pectobacteriaceae</taxon>
        <taxon>Musicola</taxon>
    </lineage>
</organism>
<protein>
    <submittedName>
        <fullName evidence="2">DNA helicase</fullName>
    </submittedName>
</protein>
<keyword evidence="2" id="KW-0547">Nucleotide-binding</keyword>
<evidence type="ECO:0000313" key="2">
    <source>
        <dbReference type="EMBL" id="ACS83833.1"/>
    </source>
</evidence>
<dbReference type="InterPro" id="IPR041677">
    <property type="entry name" value="DNA2/NAM7_AAA_11"/>
</dbReference>
<keyword evidence="2" id="KW-0378">Hydrolase</keyword>
<dbReference type="Gene3D" id="3.40.50.300">
    <property type="entry name" value="P-loop containing nucleotide triphosphate hydrolases"/>
    <property type="match status" value="2"/>
</dbReference>
<dbReference type="RefSeq" id="WP_012763656.1">
    <property type="nucleotide sequence ID" value="NC_012880.1"/>
</dbReference>
<dbReference type="SMART" id="SM00487">
    <property type="entry name" value="DEXDc"/>
    <property type="match status" value="1"/>
</dbReference>
<dbReference type="eggNOG" id="COG0507">
    <property type="taxonomic scope" value="Bacteria"/>
</dbReference>
<dbReference type="Gene3D" id="3.40.960.10">
    <property type="entry name" value="VSR Endonuclease"/>
    <property type="match status" value="1"/>
</dbReference>
<dbReference type="SUPFAM" id="SSF52540">
    <property type="entry name" value="P-loop containing nucleoside triphosphate hydrolases"/>
    <property type="match status" value="1"/>
</dbReference>
<evidence type="ECO:0000259" key="1">
    <source>
        <dbReference type="SMART" id="SM00487"/>
    </source>
</evidence>
<evidence type="ECO:0000313" key="3">
    <source>
        <dbReference type="Proteomes" id="UP000002734"/>
    </source>
</evidence>
<dbReference type="InterPro" id="IPR014001">
    <property type="entry name" value="Helicase_ATP-bd"/>
</dbReference>
<keyword evidence="2" id="KW-0067">ATP-binding</keyword>
<reference evidence="2" key="1">
    <citation type="submission" date="2009-06" db="EMBL/GenBank/DDBJ databases">
        <title>Complete sequence of Dickeya dadantii Ech703.</title>
        <authorList>
            <consortium name="US DOE Joint Genome Institute"/>
            <person name="Lucas S."/>
            <person name="Copeland A."/>
            <person name="Lapidus A."/>
            <person name="Glavina del Rio T."/>
            <person name="Dalin E."/>
            <person name="Tice H."/>
            <person name="Bruce D."/>
            <person name="Goodwin L."/>
            <person name="Pitluck S."/>
            <person name="Chertkov O."/>
            <person name="Brettin T."/>
            <person name="Detter J.C."/>
            <person name="Han C."/>
            <person name="Larimer F."/>
            <person name="Land M."/>
            <person name="Hauser L."/>
            <person name="Kyrpides N."/>
            <person name="Mikhailova N."/>
            <person name="Balakrishnan V."/>
            <person name="Glasner J."/>
            <person name="Perna N.T."/>
        </authorList>
    </citation>
    <scope>NUCLEOTIDE SEQUENCE [LARGE SCALE GENOMIC DNA]</scope>
    <source>
        <strain evidence="2">Ech703</strain>
    </source>
</reference>
<dbReference type="KEGG" id="dda:Dd703_0014"/>
<dbReference type="InterPro" id="IPR024402">
    <property type="entry name" value="DUF2726"/>
</dbReference>
<dbReference type="Pfam" id="PF10881">
    <property type="entry name" value="DUF2726"/>
    <property type="match status" value="1"/>
</dbReference>
<accession>C6C5M0</accession>
<dbReference type="InterPro" id="IPR041679">
    <property type="entry name" value="DNA2/NAM7-like_C"/>
</dbReference>
<dbReference type="InterPro" id="IPR027417">
    <property type="entry name" value="P-loop_NTPase"/>
</dbReference>
<keyword evidence="3" id="KW-1185">Reference proteome</keyword>
<dbReference type="eggNOG" id="COG1112">
    <property type="taxonomic scope" value="Bacteria"/>
</dbReference>
<dbReference type="AlphaFoldDB" id="C6C5M0"/>
<name>C6C5M0_MUSP7</name>
<feature type="domain" description="Helicase ATP-binding" evidence="1">
    <location>
        <begin position="173"/>
        <end position="545"/>
    </location>
</feature>
<dbReference type="HOGENOM" id="CLU_011256_0_0_6"/>
<dbReference type="GO" id="GO:0004386">
    <property type="term" value="F:helicase activity"/>
    <property type="evidence" value="ECO:0007669"/>
    <property type="project" value="UniProtKB-KW"/>
</dbReference>
<gene>
    <name evidence="2" type="ordered locus">Dd703_0014</name>
</gene>
<sequence>MDEKKFLVLTRSKHSEFKNTTGNVVTITPSDDKTLVTFLGGKTFPYNRENVRFFDNPAVINIEDSIILLANGRSKKFDEAFVFGNKYIVLFSEGNSEFHPVADVTITPNIAKHKETRHLIDYYRYIATFLKEETPHVQYYYENKLNQIRGDSVLNNFVNSTPSRNPSPSSIIFPFGMNPSQREAVINALTSQISIIQGPPGTGKTQTILNIIANLICQNKTVAVVAGNNEATHNIYEKLEKEGFDFIAASLGKADLQKIFFAKEHAIPEIAHWAIAETDLHQIRQVMTSSDNLVSRLLELQNEQARIKELISRLEVESQYFDRHFSVDPINPSTWSFGNKWSTPNLIKFMAEVEYFSENDKPSWSLKFKWLFKYRIYKFKDISYLSSDLFKGLVSEYYQRRKTELLANKLSIEQELKKHDFKGLLRQYTDSSMTILKNYIFSTHHKIENIPFNNQSYKKSFDNFVKRFPVVLSTTDSIINNKSDDELFDYLIVDEASQVNLLTGVLAMACAKNMVVVGDLKQIPHIPSQSLISTHPDINEKFDIKMKYNYLTESLLSSINKVFAESVPSTLLKEHYRCHPRIIDFCNQKYYNNQLVIMTHSNTEPFKIVKTAPGHHTCKAPGGKSQINFRELEVIKEELLDTILANTAPEKIGIVTPYRAQVLNANHLIDKKDLKIDTAHKFQGREKDIIIYSPTASWSDKFNDSPNLINVAVSRAKAQFIMVMSANLFKQQGTNIGDLIRHIEYQSMSPAIFESKTISIFDCLYSEYSPALQDFKMRTGNTSKYLSENLMITLLNDIFADNIFTSFTYKHNYPLSLLISNFESLTEREKKFGQHLSSHIDFLIFNKLDKLPVLAIEVDGYQTHALNPQQRERDELKNSILFKLGVPLLRFPTKRSGEERIIRQALQDIIALIPESDTEQHESVR</sequence>
<proteinExistence type="predicted"/>
<dbReference type="InterPro" id="IPR045055">
    <property type="entry name" value="DNA2/NAM7-like"/>
</dbReference>
<dbReference type="STRING" id="579405.Dd703_0014"/>
<dbReference type="PANTHER" id="PTHR10887">
    <property type="entry name" value="DNA2/NAM7 HELICASE FAMILY"/>
    <property type="match status" value="1"/>
</dbReference>
<dbReference type="EMBL" id="CP001654">
    <property type="protein sequence ID" value="ACS83833.1"/>
    <property type="molecule type" value="Genomic_DNA"/>
</dbReference>
<dbReference type="Pfam" id="PF13087">
    <property type="entry name" value="AAA_12"/>
    <property type="match status" value="1"/>
</dbReference>
<dbReference type="Proteomes" id="UP000002734">
    <property type="component" value="Chromosome"/>
</dbReference>
<keyword evidence="2" id="KW-0347">Helicase</keyword>